<reference evidence="1 2" key="1">
    <citation type="submission" date="2016-07" db="EMBL/GenBank/DDBJ databases">
        <title>Pervasive Adenine N6-methylation of Active Genes in Fungi.</title>
        <authorList>
            <consortium name="DOE Joint Genome Institute"/>
            <person name="Mondo S.J."/>
            <person name="Dannebaum R.O."/>
            <person name="Kuo R.C."/>
            <person name="Labutti K."/>
            <person name="Haridas S."/>
            <person name="Kuo A."/>
            <person name="Salamov A."/>
            <person name="Ahrendt S.R."/>
            <person name="Lipzen A."/>
            <person name="Sullivan W."/>
            <person name="Andreopoulos W.B."/>
            <person name="Clum A."/>
            <person name="Lindquist E."/>
            <person name="Daum C."/>
            <person name="Ramamoorthy G.K."/>
            <person name="Gryganskyi A."/>
            <person name="Culley D."/>
            <person name="Magnuson J.K."/>
            <person name="James T.Y."/>
            <person name="O'Malley M.A."/>
            <person name="Stajich J.E."/>
            <person name="Spatafora J.W."/>
            <person name="Visel A."/>
            <person name="Grigoriev I.V."/>
        </authorList>
    </citation>
    <scope>NUCLEOTIDE SEQUENCE [LARGE SCALE GENOMIC DNA]</scope>
    <source>
        <strain evidence="1 2">NRRL 1336</strain>
    </source>
</reference>
<gene>
    <name evidence="1" type="ORF">BCR42DRAFT_401856</name>
</gene>
<dbReference type="InterPro" id="IPR029063">
    <property type="entry name" value="SAM-dependent_MTases_sf"/>
</dbReference>
<dbReference type="Gene3D" id="3.40.50.150">
    <property type="entry name" value="Vaccinia Virus protein VP39"/>
    <property type="match status" value="1"/>
</dbReference>
<name>A0A1X2J363_9FUNG</name>
<dbReference type="EMBL" id="MCGE01000001">
    <property type="protein sequence ID" value="ORZ26238.1"/>
    <property type="molecule type" value="Genomic_DNA"/>
</dbReference>
<evidence type="ECO:0000313" key="1">
    <source>
        <dbReference type="EMBL" id="ORZ26238.1"/>
    </source>
</evidence>
<evidence type="ECO:0000313" key="2">
    <source>
        <dbReference type="Proteomes" id="UP000193560"/>
    </source>
</evidence>
<accession>A0A1X2J363</accession>
<organism evidence="1 2">
    <name type="scientific">Absidia repens</name>
    <dbReference type="NCBI Taxonomy" id="90262"/>
    <lineage>
        <taxon>Eukaryota</taxon>
        <taxon>Fungi</taxon>
        <taxon>Fungi incertae sedis</taxon>
        <taxon>Mucoromycota</taxon>
        <taxon>Mucoromycotina</taxon>
        <taxon>Mucoromycetes</taxon>
        <taxon>Mucorales</taxon>
        <taxon>Cunninghamellaceae</taxon>
        <taxon>Absidia</taxon>
    </lineage>
</organism>
<dbReference type="OrthoDB" id="10027013at2759"/>
<comment type="caution">
    <text evidence="1">The sequence shown here is derived from an EMBL/GenBank/DDBJ whole genome shotgun (WGS) entry which is preliminary data.</text>
</comment>
<proteinExistence type="predicted"/>
<sequence>MDDATMPLAQLIQYVKTWSSYKNWLDEQQQQRKQHEDDDVVDAFFRGKFPSATMDTLVRVQWPHSVFVVSDPRIPYSP</sequence>
<dbReference type="Proteomes" id="UP000193560">
    <property type="component" value="Unassembled WGS sequence"/>
</dbReference>
<protein>
    <submittedName>
        <fullName evidence="1">Uncharacterized protein</fullName>
    </submittedName>
</protein>
<keyword evidence="2" id="KW-1185">Reference proteome</keyword>
<dbReference type="AlphaFoldDB" id="A0A1X2J363"/>